<evidence type="ECO:0000256" key="4">
    <source>
        <dbReference type="ARBA" id="ARBA00022692"/>
    </source>
</evidence>
<keyword evidence="3" id="KW-1003">Cell membrane</keyword>
<feature type="transmembrane region" description="Helical" evidence="9">
    <location>
        <begin position="26"/>
        <end position="50"/>
    </location>
</feature>
<accession>A0A8T9T0F7</accession>
<evidence type="ECO:0000256" key="9">
    <source>
        <dbReference type="SAM" id="Phobius"/>
    </source>
</evidence>
<comment type="subcellular location">
    <subcellularLocation>
        <location evidence="1 8">Cell membrane</location>
        <topology evidence="1 8">Multi-pass membrane protein</topology>
    </subcellularLocation>
</comment>
<keyword evidence="11" id="KW-1185">Reference proteome</keyword>
<dbReference type="Pfam" id="PF00893">
    <property type="entry name" value="Multi_Drug_Res"/>
    <property type="match status" value="1"/>
</dbReference>
<keyword evidence="6 9" id="KW-0472">Membrane</keyword>
<dbReference type="PANTHER" id="PTHR30561:SF1">
    <property type="entry name" value="MULTIDRUG TRANSPORTER EMRE"/>
    <property type="match status" value="1"/>
</dbReference>
<keyword evidence="10" id="KW-0614">Plasmid</keyword>
<evidence type="ECO:0000256" key="6">
    <source>
        <dbReference type="ARBA" id="ARBA00023136"/>
    </source>
</evidence>
<evidence type="ECO:0000256" key="8">
    <source>
        <dbReference type="RuleBase" id="RU003942"/>
    </source>
</evidence>
<dbReference type="KEGG" id="haei:MUN82_22230"/>
<keyword evidence="5 9" id="KW-1133">Transmembrane helix</keyword>
<proteinExistence type="inferred from homology"/>
<gene>
    <name evidence="10" type="ORF">MUN82_22230</name>
</gene>
<organism evidence="10 11">
    <name type="scientific">Hymenobacter aerilatus</name>
    <dbReference type="NCBI Taxonomy" id="2932251"/>
    <lineage>
        <taxon>Bacteria</taxon>
        <taxon>Pseudomonadati</taxon>
        <taxon>Bacteroidota</taxon>
        <taxon>Cytophagia</taxon>
        <taxon>Cytophagales</taxon>
        <taxon>Hymenobacteraceae</taxon>
        <taxon>Hymenobacter</taxon>
    </lineage>
</organism>
<evidence type="ECO:0000256" key="2">
    <source>
        <dbReference type="ARBA" id="ARBA00022448"/>
    </source>
</evidence>
<dbReference type="InterPro" id="IPR045324">
    <property type="entry name" value="Small_multidrug_res"/>
</dbReference>
<evidence type="ECO:0000256" key="3">
    <source>
        <dbReference type="ARBA" id="ARBA00022475"/>
    </source>
</evidence>
<dbReference type="AlphaFoldDB" id="A0A8T9T0F7"/>
<dbReference type="EMBL" id="CP095055">
    <property type="protein sequence ID" value="UOR07828.1"/>
    <property type="molecule type" value="Genomic_DNA"/>
</dbReference>
<keyword evidence="4 8" id="KW-0812">Transmembrane</keyword>
<protein>
    <submittedName>
        <fullName evidence="10">Multidrug efflux SMR transporter</fullName>
    </submittedName>
</protein>
<comment type="similarity">
    <text evidence="7 8">Belongs to the drug/metabolite transporter (DMT) superfamily. Small multidrug resistance (SMR) (TC 2.A.7.1) family.</text>
</comment>
<dbReference type="InterPro" id="IPR000390">
    <property type="entry name" value="Small_drug/metabolite_transptr"/>
</dbReference>
<keyword evidence="2" id="KW-0813">Transport</keyword>
<evidence type="ECO:0000256" key="7">
    <source>
        <dbReference type="ARBA" id="ARBA00038032"/>
    </source>
</evidence>
<dbReference type="Proteomes" id="UP000829925">
    <property type="component" value="Plasmid unnamed2"/>
</dbReference>
<evidence type="ECO:0000256" key="5">
    <source>
        <dbReference type="ARBA" id="ARBA00022989"/>
    </source>
</evidence>
<dbReference type="PANTHER" id="PTHR30561">
    <property type="entry name" value="SMR FAMILY PROTON-DEPENDENT DRUG EFFLUX TRANSPORTER SUGE"/>
    <property type="match status" value="1"/>
</dbReference>
<dbReference type="GO" id="GO:0005886">
    <property type="term" value="C:plasma membrane"/>
    <property type="evidence" value="ECO:0007669"/>
    <property type="project" value="UniProtKB-SubCell"/>
</dbReference>
<evidence type="ECO:0000256" key="1">
    <source>
        <dbReference type="ARBA" id="ARBA00004651"/>
    </source>
</evidence>
<dbReference type="InterPro" id="IPR037185">
    <property type="entry name" value="EmrE-like"/>
</dbReference>
<reference evidence="10 11" key="1">
    <citation type="submission" date="2022-04" db="EMBL/GenBank/DDBJ databases">
        <title>Hymenobacter sp. isolated from the air.</title>
        <authorList>
            <person name="Won M."/>
            <person name="Lee C.-M."/>
            <person name="Woen H.-Y."/>
            <person name="Kwon S.-W."/>
        </authorList>
    </citation>
    <scope>NUCLEOTIDE SEQUENCE [LARGE SCALE GENOMIC DNA]</scope>
    <source>
        <strain evidence="11">5413 J-13</strain>
        <plasmid evidence="10 11">unnamed2</plasmid>
    </source>
</reference>
<name>A0A8T9T0F7_9BACT</name>
<dbReference type="Gene3D" id="1.10.3730.20">
    <property type="match status" value="1"/>
</dbReference>
<dbReference type="GO" id="GO:0022857">
    <property type="term" value="F:transmembrane transporter activity"/>
    <property type="evidence" value="ECO:0007669"/>
    <property type="project" value="InterPro"/>
</dbReference>
<evidence type="ECO:0000313" key="11">
    <source>
        <dbReference type="Proteomes" id="UP000829925"/>
    </source>
</evidence>
<dbReference type="FunFam" id="1.10.3730.20:FF:000001">
    <property type="entry name" value="Quaternary ammonium compound resistance transporter SugE"/>
    <property type="match status" value="1"/>
</dbReference>
<sequence length="109" mass="11466">MKYIFLFLAIVAEVIATSAMKASNQFTLLLPSLLTVAGYGVSFYLLSFALKSIPVGIAYATWSGVGIVLVSAIGVILYKQRLDGPAVAGIALIIAGVLIMNLFSKTSAH</sequence>
<evidence type="ECO:0000313" key="10">
    <source>
        <dbReference type="EMBL" id="UOR07828.1"/>
    </source>
</evidence>
<dbReference type="SUPFAM" id="SSF103481">
    <property type="entry name" value="Multidrug resistance efflux transporter EmrE"/>
    <property type="match status" value="1"/>
</dbReference>
<feature type="transmembrane region" description="Helical" evidence="9">
    <location>
        <begin position="57"/>
        <end position="78"/>
    </location>
</feature>
<feature type="transmembrane region" description="Helical" evidence="9">
    <location>
        <begin position="84"/>
        <end position="103"/>
    </location>
</feature>
<dbReference type="GO" id="GO:1990961">
    <property type="term" value="P:xenobiotic detoxification by transmembrane export across the plasma membrane"/>
    <property type="evidence" value="ECO:0007669"/>
    <property type="project" value="UniProtKB-ARBA"/>
</dbReference>
<dbReference type="RefSeq" id="WP_245097810.1">
    <property type="nucleotide sequence ID" value="NZ_CP095055.1"/>
</dbReference>
<geneLocation type="plasmid" evidence="10 11">
    <name>unnamed2</name>
</geneLocation>